<sequence>MADNQELLDAIAEQTVAAVQGNIEAPMAGFTADDLAKARAQEKAKLYPQMEKMANELAALKKVQEDDAAAKAAKAAEREAAKVEIAKKKDEEELSAKELLAKKEQEWSSQLENERLERERAFALLQKEQDLNQLNNYRQARTEQERDNIVPELIDLINGNNQDEVEESIAVLREKSQSILQSAQAAMQSAKQQMAGTRITAPASGPLDNNSEQNSYTPDSIRDMSLADYAKQRAKLLGTAASNRGQGLFG</sequence>
<feature type="region of interest" description="Disordered" evidence="2">
    <location>
        <begin position="194"/>
        <end position="219"/>
    </location>
</feature>
<feature type="coiled-coil region" evidence="1">
    <location>
        <begin position="73"/>
        <end position="147"/>
    </location>
</feature>
<dbReference type="EMBL" id="LR797196">
    <property type="protein sequence ID" value="CAB4193767.1"/>
    <property type="molecule type" value="Genomic_DNA"/>
</dbReference>
<evidence type="ECO:0000313" key="5">
    <source>
        <dbReference type="EMBL" id="CAB4178843.1"/>
    </source>
</evidence>
<reference evidence="5" key="1">
    <citation type="submission" date="2020-05" db="EMBL/GenBank/DDBJ databases">
        <authorList>
            <person name="Chiriac C."/>
            <person name="Salcher M."/>
            <person name="Ghai R."/>
            <person name="Kavagutti S V."/>
        </authorList>
    </citation>
    <scope>NUCLEOTIDE SEQUENCE</scope>
</reference>
<evidence type="ECO:0000313" key="6">
    <source>
        <dbReference type="EMBL" id="CAB4189051.1"/>
    </source>
</evidence>
<protein>
    <submittedName>
        <fullName evidence="5">Uncharacterized protein</fullName>
    </submittedName>
</protein>
<organism evidence="5">
    <name type="scientific">uncultured Caudovirales phage</name>
    <dbReference type="NCBI Taxonomy" id="2100421"/>
    <lineage>
        <taxon>Viruses</taxon>
        <taxon>Duplodnaviria</taxon>
        <taxon>Heunggongvirae</taxon>
        <taxon>Uroviricota</taxon>
        <taxon>Caudoviricetes</taxon>
        <taxon>Peduoviridae</taxon>
        <taxon>Maltschvirus</taxon>
        <taxon>Maltschvirus maltsch</taxon>
    </lineage>
</organism>
<dbReference type="EMBL" id="LR796924">
    <property type="protein sequence ID" value="CAB4175329.1"/>
    <property type="molecule type" value="Genomic_DNA"/>
</dbReference>
<dbReference type="EMBL" id="LR798433">
    <property type="protein sequence ID" value="CAB5231686.1"/>
    <property type="molecule type" value="Genomic_DNA"/>
</dbReference>
<dbReference type="EMBL" id="LR797132">
    <property type="protein sequence ID" value="CAB4189051.1"/>
    <property type="molecule type" value="Genomic_DNA"/>
</dbReference>
<evidence type="ECO:0000313" key="4">
    <source>
        <dbReference type="EMBL" id="CAB4175329.1"/>
    </source>
</evidence>
<feature type="compositionally biased region" description="Polar residues" evidence="2">
    <location>
        <begin position="207"/>
        <end position="218"/>
    </location>
</feature>
<evidence type="ECO:0000313" key="3">
    <source>
        <dbReference type="EMBL" id="CAB4167052.1"/>
    </source>
</evidence>
<evidence type="ECO:0000256" key="1">
    <source>
        <dbReference type="SAM" id="Coils"/>
    </source>
</evidence>
<evidence type="ECO:0000256" key="2">
    <source>
        <dbReference type="SAM" id="MobiDB-lite"/>
    </source>
</evidence>
<gene>
    <name evidence="5" type="ORF">UFOVP1034_7</name>
    <name evidence="6" type="ORF">UFOVP1177_7</name>
    <name evidence="7" type="ORF">UFOVP1243_150</name>
    <name evidence="8" type="ORF">UFOVP1581_151</name>
    <name evidence="3" type="ORF">UFOVP854_151</name>
    <name evidence="4" type="ORF">UFOVP964_151</name>
</gene>
<proteinExistence type="predicted"/>
<dbReference type="EMBL" id="LR796798">
    <property type="protein sequence ID" value="CAB4167052.1"/>
    <property type="molecule type" value="Genomic_DNA"/>
</dbReference>
<evidence type="ECO:0000313" key="8">
    <source>
        <dbReference type="EMBL" id="CAB5231686.1"/>
    </source>
</evidence>
<dbReference type="EMBL" id="LR796979">
    <property type="protein sequence ID" value="CAB4178843.1"/>
    <property type="molecule type" value="Genomic_DNA"/>
</dbReference>
<accession>A0A6J5Q3X8</accession>
<name>A0A6J5Q3X8_9CAUD</name>
<keyword evidence="1" id="KW-0175">Coiled coil</keyword>
<evidence type="ECO:0000313" key="7">
    <source>
        <dbReference type="EMBL" id="CAB4193767.1"/>
    </source>
</evidence>